<sequence length="463" mass="52155">MEKIMYQGQAFYTAGSGQQILFNGLNVLCRDPKMGYMYPDFKGALPWFKESGFNLIRLGIFWDGTEPEPGTYDMDYLAGIKDIVKAAEQEGIYVILDMHQDLFSVKFIDGAPLWATLDEGKNHPDNCNVWYLAYFQSDAVIQAADSFWENRPAPDGAGLLDHYVSMWEMLAGYFKDCGNIIALEPMNEPFMGSLARNAFGQAMAMVTEKYPEFNIGDMAHVTPQQQEMFLKILEDRFKIFDQQVLMGFYRRIGEAVHKHWDVNIATGGNIFSSTAISTGLERLEPSGKGQIYVPHGYDSVVDTDQYDAYNTANVDGLFADKKRSQERLDLPVIVGEWGAFPSGDFTNKLIRHMIGILEKYLWGSAYCEYHPGMENDGNFSSLRRAYPVFTSGRLESYHYDESAPALTVEYKAEPGETLCYCPFPVHQLEAALPMSYSVEKIGEGAYLCKIATESSGLQKVKIC</sequence>
<dbReference type="InterPro" id="IPR001547">
    <property type="entry name" value="Glyco_hydro_5"/>
</dbReference>
<dbReference type="EMBL" id="DVIT01000016">
    <property type="protein sequence ID" value="HIS46820.1"/>
    <property type="molecule type" value="Genomic_DNA"/>
</dbReference>
<feature type="domain" description="Glycoside hydrolase family 5" evidence="4">
    <location>
        <begin position="48"/>
        <end position="340"/>
    </location>
</feature>
<evidence type="ECO:0000256" key="1">
    <source>
        <dbReference type="ARBA" id="ARBA00022801"/>
    </source>
</evidence>
<dbReference type="CDD" id="cd00551">
    <property type="entry name" value="AmyAc_family"/>
    <property type="match status" value="1"/>
</dbReference>
<evidence type="ECO:0000313" key="5">
    <source>
        <dbReference type="EMBL" id="HIS46820.1"/>
    </source>
</evidence>
<dbReference type="SUPFAM" id="SSF51445">
    <property type="entry name" value="(Trans)glycosidases"/>
    <property type="match status" value="1"/>
</dbReference>
<organism evidence="5 6">
    <name type="scientific">Candidatus Scybalocola faecigallinarum</name>
    <dbReference type="NCBI Taxonomy" id="2840941"/>
    <lineage>
        <taxon>Bacteria</taxon>
        <taxon>Bacillati</taxon>
        <taxon>Bacillota</taxon>
        <taxon>Clostridia</taxon>
        <taxon>Lachnospirales</taxon>
        <taxon>Lachnospiraceae</taxon>
        <taxon>Lachnospiraceae incertae sedis</taxon>
        <taxon>Candidatus Scybalocola (ex Gilroy et al. 2021)</taxon>
    </lineage>
</organism>
<dbReference type="InterPro" id="IPR052066">
    <property type="entry name" value="Glycosphingolipid_Hydrolases"/>
</dbReference>
<dbReference type="PANTHER" id="PTHR31308:SF3">
    <property type="entry name" value="ENDOGLYCOCERAMIDASE"/>
    <property type="match status" value="1"/>
</dbReference>
<keyword evidence="1 3" id="KW-0378">Hydrolase</keyword>
<evidence type="ECO:0000259" key="4">
    <source>
        <dbReference type="Pfam" id="PF00150"/>
    </source>
</evidence>
<gene>
    <name evidence="5" type="ORF">IAB46_04505</name>
</gene>
<dbReference type="InterPro" id="IPR013780">
    <property type="entry name" value="Glyco_hydro_b"/>
</dbReference>
<comment type="similarity">
    <text evidence="3">Belongs to the glycosyl hydrolase 5 (cellulase A) family.</text>
</comment>
<dbReference type="Pfam" id="PF00150">
    <property type="entry name" value="Cellulase"/>
    <property type="match status" value="1"/>
</dbReference>
<accession>A0A9D1F399</accession>
<reference evidence="5" key="1">
    <citation type="submission" date="2020-10" db="EMBL/GenBank/DDBJ databases">
        <authorList>
            <person name="Gilroy R."/>
        </authorList>
    </citation>
    <scope>NUCLEOTIDE SEQUENCE</scope>
    <source>
        <strain evidence="5">CHK178-757</strain>
    </source>
</reference>
<proteinExistence type="inferred from homology"/>
<reference evidence="5" key="2">
    <citation type="journal article" date="2021" name="PeerJ">
        <title>Extensive microbial diversity within the chicken gut microbiome revealed by metagenomics and culture.</title>
        <authorList>
            <person name="Gilroy R."/>
            <person name="Ravi A."/>
            <person name="Getino M."/>
            <person name="Pursley I."/>
            <person name="Horton D.L."/>
            <person name="Alikhan N.F."/>
            <person name="Baker D."/>
            <person name="Gharbi K."/>
            <person name="Hall N."/>
            <person name="Watson M."/>
            <person name="Adriaenssens E.M."/>
            <person name="Foster-Nyarko E."/>
            <person name="Jarju S."/>
            <person name="Secka A."/>
            <person name="Antonio M."/>
            <person name="Oren A."/>
            <person name="Chaudhuri R.R."/>
            <person name="La Ragione R."/>
            <person name="Hildebrand F."/>
            <person name="Pallen M.J."/>
        </authorList>
    </citation>
    <scope>NUCLEOTIDE SEQUENCE</scope>
    <source>
        <strain evidence="5">CHK178-757</strain>
    </source>
</reference>
<evidence type="ECO:0000256" key="2">
    <source>
        <dbReference type="ARBA" id="ARBA00023295"/>
    </source>
</evidence>
<evidence type="ECO:0000256" key="3">
    <source>
        <dbReference type="RuleBase" id="RU361153"/>
    </source>
</evidence>
<dbReference type="GO" id="GO:0004553">
    <property type="term" value="F:hydrolase activity, hydrolyzing O-glycosyl compounds"/>
    <property type="evidence" value="ECO:0007669"/>
    <property type="project" value="InterPro"/>
</dbReference>
<dbReference type="GO" id="GO:0000272">
    <property type="term" value="P:polysaccharide catabolic process"/>
    <property type="evidence" value="ECO:0007669"/>
    <property type="project" value="InterPro"/>
</dbReference>
<evidence type="ECO:0000313" key="6">
    <source>
        <dbReference type="Proteomes" id="UP000823927"/>
    </source>
</evidence>
<dbReference type="Proteomes" id="UP000823927">
    <property type="component" value="Unassembled WGS sequence"/>
</dbReference>
<comment type="caution">
    <text evidence="5">The sequence shown here is derived from an EMBL/GenBank/DDBJ whole genome shotgun (WGS) entry which is preliminary data.</text>
</comment>
<dbReference type="AlphaFoldDB" id="A0A9D1F399"/>
<keyword evidence="2 3" id="KW-0326">Glycosidase</keyword>
<name>A0A9D1F399_9FIRM</name>
<dbReference type="PANTHER" id="PTHR31308">
    <property type="match status" value="1"/>
</dbReference>
<dbReference type="Gene3D" id="3.20.20.80">
    <property type="entry name" value="Glycosidases"/>
    <property type="match status" value="1"/>
</dbReference>
<dbReference type="InterPro" id="IPR017853">
    <property type="entry name" value="GH"/>
</dbReference>
<protein>
    <submittedName>
        <fullName evidence="5">Cellulase family glycosylhydrolase</fullName>
    </submittedName>
</protein>
<dbReference type="Gene3D" id="2.60.40.1180">
    <property type="entry name" value="Golgi alpha-mannosidase II"/>
    <property type="match status" value="1"/>
</dbReference>